<dbReference type="GO" id="GO:0005886">
    <property type="term" value="C:plasma membrane"/>
    <property type="evidence" value="ECO:0007669"/>
    <property type="project" value="UniProtKB-SubCell"/>
</dbReference>
<keyword evidence="7 8" id="KW-0472">Membrane</keyword>
<comment type="caution">
    <text evidence="9">The sequence shown here is derived from an EMBL/GenBank/DDBJ whole genome shotgun (WGS) entry which is preliminary data.</text>
</comment>
<name>A0A2A6ZBN4_9FIRM</name>
<feature type="transmembrane region" description="Helical" evidence="8">
    <location>
        <begin position="189"/>
        <end position="207"/>
    </location>
</feature>
<dbReference type="Pfam" id="PF03547">
    <property type="entry name" value="Mem_trans"/>
    <property type="match status" value="2"/>
</dbReference>
<keyword evidence="5 8" id="KW-0812">Transmembrane</keyword>
<dbReference type="EMBL" id="NMTQ01000022">
    <property type="protein sequence ID" value="PDX58782.1"/>
    <property type="molecule type" value="Genomic_DNA"/>
</dbReference>
<evidence type="ECO:0000313" key="10">
    <source>
        <dbReference type="Proteomes" id="UP000220752"/>
    </source>
</evidence>
<sequence>MISLILAKKILSLFLVMALGIVLVRCGIVRSQDSKVLSMISLYLVMPCVIISSFQVEYQPEILNGLLLALAASALLHLVLIVVVGFLGKVLKLDGVEETSLIYSNAGNLIIPIVTAILGKEWVIYTSAFLSVQLFLLWSHAKMKLCGEKGIDLKKILTNINMIAIFAGVLLFLLRIQLPAPVQDAVDSISSMVGPMGMLILGMLIAEMDLKKLLSYHRLWWITLLRLVGIPLIGIVLLKYSSLAALVPEGRTILLVTLLAICTPSASTLTQMAQVYGKDADYASAINVVTTLLCIVTMPLMVALYQM</sequence>
<evidence type="ECO:0000313" key="9">
    <source>
        <dbReference type="EMBL" id="PDX58782.1"/>
    </source>
</evidence>
<keyword evidence="10" id="KW-1185">Reference proteome</keyword>
<evidence type="ECO:0000256" key="7">
    <source>
        <dbReference type="ARBA" id="ARBA00023136"/>
    </source>
</evidence>
<feature type="transmembrane region" description="Helical" evidence="8">
    <location>
        <begin position="282"/>
        <end position="305"/>
    </location>
</feature>
<feature type="transmembrane region" description="Helical" evidence="8">
    <location>
        <begin position="36"/>
        <end position="54"/>
    </location>
</feature>
<keyword evidence="6 8" id="KW-1133">Transmembrane helix</keyword>
<feature type="transmembrane region" description="Helical" evidence="8">
    <location>
        <begin position="252"/>
        <end position="270"/>
    </location>
</feature>
<evidence type="ECO:0000256" key="4">
    <source>
        <dbReference type="ARBA" id="ARBA00022475"/>
    </source>
</evidence>
<reference evidence="9 10" key="1">
    <citation type="journal article" date="2017" name="Front. Microbiol.">
        <title>New Insights into the Diversity of the Genus Faecalibacterium.</title>
        <authorList>
            <person name="Benevides L."/>
            <person name="Burman S."/>
            <person name="Martin R."/>
            <person name="Robert V."/>
            <person name="Thomas M."/>
            <person name="Miquel S."/>
            <person name="Chain F."/>
            <person name="Sokol H."/>
            <person name="Bermudez-Humaran L.G."/>
            <person name="Morrison M."/>
            <person name="Langella P."/>
            <person name="Azevedo V.A."/>
            <person name="Chatel J.M."/>
            <person name="Soares S."/>
        </authorList>
    </citation>
    <scope>NUCLEOTIDE SEQUENCE [LARGE SCALE GENOMIC DNA]</scope>
    <source>
        <strain evidence="10">CNCM I-4540</strain>
    </source>
</reference>
<evidence type="ECO:0000256" key="2">
    <source>
        <dbReference type="ARBA" id="ARBA00010145"/>
    </source>
</evidence>
<feature type="transmembrane region" description="Helical" evidence="8">
    <location>
        <begin position="122"/>
        <end position="139"/>
    </location>
</feature>
<evidence type="ECO:0000256" key="6">
    <source>
        <dbReference type="ARBA" id="ARBA00022989"/>
    </source>
</evidence>
<feature type="transmembrane region" description="Helical" evidence="8">
    <location>
        <begin position="66"/>
        <end position="87"/>
    </location>
</feature>
<dbReference type="Gene3D" id="1.20.1530.20">
    <property type="match status" value="1"/>
</dbReference>
<feature type="transmembrane region" description="Helical" evidence="8">
    <location>
        <begin position="219"/>
        <end position="240"/>
    </location>
</feature>
<evidence type="ECO:0000256" key="8">
    <source>
        <dbReference type="SAM" id="Phobius"/>
    </source>
</evidence>
<dbReference type="PANTHER" id="PTHR36838:SF1">
    <property type="entry name" value="SLR1864 PROTEIN"/>
    <property type="match status" value="1"/>
</dbReference>
<dbReference type="GO" id="GO:0055085">
    <property type="term" value="P:transmembrane transport"/>
    <property type="evidence" value="ECO:0007669"/>
    <property type="project" value="InterPro"/>
</dbReference>
<evidence type="ECO:0000256" key="3">
    <source>
        <dbReference type="ARBA" id="ARBA00022448"/>
    </source>
</evidence>
<evidence type="ECO:0000256" key="5">
    <source>
        <dbReference type="ARBA" id="ARBA00022692"/>
    </source>
</evidence>
<organism evidence="9 10">
    <name type="scientific">Faecalibacterium langellae</name>
    <dbReference type="NCBI Taxonomy" id="3435293"/>
    <lineage>
        <taxon>Bacteria</taxon>
        <taxon>Bacillati</taxon>
        <taxon>Bacillota</taxon>
        <taxon>Clostridia</taxon>
        <taxon>Eubacteriales</taxon>
        <taxon>Oscillospiraceae</taxon>
        <taxon>Faecalibacterium</taxon>
    </lineage>
</organism>
<keyword evidence="3" id="KW-0813">Transport</keyword>
<accession>A0A2A6ZBN4</accession>
<dbReference type="InterPro" id="IPR004776">
    <property type="entry name" value="Mem_transp_PIN-like"/>
</dbReference>
<dbReference type="PANTHER" id="PTHR36838">
    <property type="entry name" value="AUXIN EFFLUX CARRIER FAMILY PROTEIN"/>
    <property type="match status" value="1"/>
</dbReference>
<feature type="transmembrane region" description="Helical" evidence="8">
    <location>
        <begin position="160"/>
        <end position="177"/>
    </location>
</feature>
<dbReference type="AlphaFoldDB" id="A0A2A6ZBN4"/>
<keyword evidence="4" id="KW-1003">Cell membrane</keyword>
<gene>
    <name evidence="9" type="ORF">CGS46_06675</name>
</gene>
<comment type="similarity">
    <text evidence="2">Belongs to the auxin efflux carrier (TC 2.A.69) family.</text>
</comment>
<comment type="subcellular location">
    <subcellularLocation>
        <location evidence="1">Cell membrane</location>
        <topology evidence="1">Multi-pass membrane protein</topology>
    </subcellularLocation>
</comment>
<dbReference type="Proteomes" id="UP000220752">
    <property type="component" value="Unassembled WGS sequence"/>
</dbReference>
<proteinExistence type="inferred from homology"/>
<protein>
    <submittedName>
        <fullName evidence="9">Autotransporter</fullName>
    </submittedName>
</protein>
<dbReference type="InterPro" id="IPR038770">
    <property type="entry name" value="Na+/solute_symporter_sf"/>
</dbReference>
<evidence type="ECO:0000256" key="1">
    <source>
        <dbReference type="ARBA" id="ARBA00004651"/>
    </source>
</evidence>